<comment type="caution">
    <text evidence="1">The sequence shown here is derived from an EMBL/GenBank/DDBJ whole genome shotgun (WGS) entry which is preliminary data.</text>
</comment>
<accession>A0AAD6XAG5</accession>
<gene>
    <name evidence="1" type="ORF">C8F04DRAFT_1309798</name>
</gene>
<dbReference type="Proteomes" id="UP001218188">
    <property type="component" value="Unassembled WGS sequence"/>
</dbReference>
<proteinExistence type="predicted"/>
<protein>
    <submittedName>
        <fullName evidence="1">Uncharacterized protein</fullName>
    </submittedName>
</protein>
<reference evidence="1" key="1">
    <citation type="submission" date="2023-03" db="EMBL/GenBank/DDBJ databases">
        <title>Massive genome expansion in bonnet fungi (Mycena s.s.) driven by repeated elements and novel gene families across ecological guilds.</title>
        <authorList>
            <consortium name="Lawrence Berkeley National Laboratory"/>
            <person name="Harder C.B."/>
            <person name="Miyauchi S."/>
            <person name="Viragh M."/>
            <person name="Kuo A."/>
            <person name="Thoen E."/>
            <person name="Andreopoulos B."/>
            <person name="Lu D."/>
            <person name="Skrede I."/>
            <person name="Drula E."/>
            <person name="Henrissat B."/>
            <person name="Morin E."/>
            <person name="Kohler A."/>
            <person name="Barry K."/>
            <person name="LaButti K."/>
            <person name="Morin E."/>
            <person name="Salamov A."/>
            <person name="Lipzen A."/>
            <person name="Mereny Z."/>
            <person name="Hegedus B."/>
            <person name="Baldrian P."/>
            <person name="Stursova M."/>
            <person name="Weitz H."/>
            <person name="Taylor A."/>
            <person name="Grigoriev I.V."/>
            <person name="Nagy L.G."/>
            <person name="Martin F."/>
            <person name="Kauserud H."/>
        </authorList>
    </citation>
    <scope>NUCLEOTIDE SEQUENCE</scope>
    <source>
        <strain evidence="1">CBHHK200</strain>
    </source>
</reference>
<keyword evidence="2" id="KW-1185">Reference proteome</keyword>
<evidence type="ECO:0000313" key="2">
    <source>
        <dbReference type="Proteomes" id="UP001218188"/>
    </source>
</evidence>
<sequence length="339" mass="37509">MEDIELDQIPPGIGRLGALQGFFKFLIESQQSSQIIVNPGSSITRECLSRETRSKAQQKFECNRACPSELHKLFNAPFPLALLIAPFNICGFTAHSPGDFKFGGPPGVSWFLAMGQVYDLNRQLSTSGFSVTAVPPALQVLATVPKFEKPEFETAAELCLAYQILGRTSAVLASLQTNCINVKARCSLQNICEESWNFLAANNERKLLTQWVRGLVPFLIQLEAFKLSKFSLFRGLEEFESFGRTQIECQQYLIRIHSFKPVSFEAANDKTEIKSEPNHRCSGSAITAVEFGWQCYHRCCRWVAVLSPLDLRSTAADLRSTAAELRSTAALAAAEGAAK</sequence>
<organism evidence="1 2">
    <name type="scientific">Mycena alexandri</name>
    <dbReference type="NCBI Taxonomy" id="1745969"/>
    <lineage>
        <taxon>Eukaryota</taxon>
        <taxon>Fungi</taxon>
        <taxon>Dikarya</taxon>
        <taxon>Basidiomycota</taxon>
        <taxon>Agaricomycotina</taxon>
        <taxon>Agaricomycetes</taxon>
        <taxon>Agaricomycetidae</taxon>
        <taxon>Agaricales</taxon>
        <taxon>Marasmiineae</taxon>
        <taxon>Mycenaceae</taxon>
        <taxon>Mycena</taxon>
    </lineage>
</organism>
<name>A0AAD6XAG5_9AGAR</name>
<dbReference type="AlphaFoldDB" id="A0AAD6XAG5"/>
<evidence type="ECO:0000313" key="1">
    <source>
        <dbReference type="EMBL" id="KAJ7040836.1"/>
    </source>
</evidence>
<dbReference type="EMBL" id="JARJCM010000020">
    <property type="protein sequence ID" value="KAJ7040836.1"/>
    <property type="molecule type" value="Genomic_DNA"/>
</dbReference>